<dbReference type="GO" id="GO:0005524">
    <property type="term" value="F:ATP binding"/>
    <property type="evidence" value="ECO:0007669"/>
    <property type="project" value="UniProtKB-KW"/>
</dbReference>
<dbReference type="Pfam" id="PF01150">
    <property type="entry name" value="GDA1_CD39"/>
    <property type="match status" value="2"/>
</dbReference>
<dbReference type="Gene3D" id="3.30.420.540">
    <property type="match status" value="1"/>
</dbReference>
<evidence type="ECO:0000256" key="3">
    <source>
        <dbReference type="PIRSR" id="PIRSR600407-1"/>
    </source>
</evidence>
<protein>
    <submittedName>
        <fullName evidence="6">Uncharacterized protein</fullName>
    </submittedName>
</protein>
<feature type="binding site" evidence="4">
    <location>
        <begin position="319"/>
        <end position="323"/>
    </location>
    <ligand>
        <name>ATP</name>
        <dbReference type="ChEBI" id="CHEBI:30616"/>
    </ligand>
</feature>
<dbReference type="PANTHER" id="PTHR11782:SF127">
    <property type="entry name" value="NTPASE, ISOFORM F"/>
    <property type="match status" value="1"/>
</dbReference>
<keyword evidence="4" id="KW-0067">ATP-binding</keyword>
<organism evidence="6 7">
    <name type="scientific">Vitrella brassicaformis (strain CCMP3155)</name>
    <dbReference type="NCBI Taxonomy" id="1169540"/>
    <lineage>
        <taxon>Eukaryota</taxon>
        <taxon>Sar</taxon>
        <taxon>Alveolata</taxon>
        <taxon>Colpodellida</taxon>
        <taxon>Vitrellaceae</taxon>
        <taxon>Vitrella</taxon>
    </lineage>
</organism>
<dbReference type="AlphaFoldDB" id="A0A0G4F3U2"/>
<keyword evidence="2" id="KW-0378">Hydrolase</keyword>
<evidence type="ECO:0000256" key="4">
    <source>
        <dbReference type="PIRSR" id="PIRSR600407-2"/>
    </source>
</evidence>
<dbReference type="PhylomeDB" id="A0A0G4F3U2"/>
<feature type="compositionally biased region" description="Low complexity" evidence="5">
    <location>
        <begin position="753"/>
        <end position="769"/>
    </location>
</feature>
<keyword evidence="4" id="KW-0547">Nucleotide-binding</keyword>
<dbReference type="STRING" id="1169540.A0A0G4F3U2"/>
<reference evidence="6 7" key="1">
    <citation type="submission" date="2014-11" db="EMBL/GenBank/DDBJ databases">
        <authorList>
            <person name="Zhu J."/>
            <person name="Qi W."/>
            <person name="Song R."/>
        </authorList>
    </citation>
    <scope>NUCLEOTIDE SEQUENCE [LARGE SCALE GENOMIC DNA]</scope>
</reference>
<comment type="similarity">
    <text evidence="1">Belongs to the GDA1/CD39 NTPase family.</text>
</comment>
<evidence type="ECO:0000313" key="7">
    <source>
        <dbReference type="Proteomes" id="UP000041254"/>
    </source>
</evidence>
<name>A0A0G4F3U2_VITBC</name>
<keyword evidence="7" id="KW-1185">Reference proteome</keyword>
<evidence type="ECO:0000256" key="2">
    <source>
        <dbReference type="ARBA" id="ARBA00022801"/>
    </source>
</evidence>
<sequence length="787" mass="86891">MALRSNQVYVPSIYSDRDPSYSYQHVGSRHGCHIARHYFVVLDAGSSKTAAFFFKALSETCTNTQHLISGADFEGRKVLWDTLEPIDPGEDIRTPQGIRKFFETNADLAEKPLVSADGAVWHTERDEKVLQDYLDSFLTKIVDLMEKVVSKPILPVERPIPTFTDIPVMIFATAGVRDLPSDISKRIFSAARSVINKYASLKGINLFCTESTGRRVSGSEEAVYAFLAVNLFIGELLKWACRGSTSPCQYKYSPANSAGTGWKLAAKEIMSGLKGSKKTHSPLPAFSDWLFESSPFVENDRKITMPANLQPVGMMEIGGASAQIAFPYTGQRSSIHQGLLDTGYVNRGVDRRNAMVPYLREDIPIFATSFMNLGINRARAIVIKVACSNMKFRQGPNKEVCVHPCFNENWEQPCAAGDVTFEKSGGRYKVVDANDNELIGLQEFCGDTTRKGPLVPASGWASMLPTYSPTTTRSGFQARKISPAPRQKDSLVGAVRSDLAPDEVKRTNRECKTLIDTFLMQNTLPSNGGIAYPIPRDIKEKITIARNVRFNIQKTGNVIGYLAGEMEAAGVADFSKPDILPAVETGQDDLENNFPHFKERAPKMCNLVLRDGHMWVNPENNQSMKLNPFNYFACFKAMFVSSLLQAYGFDNSGPAMTFRDNLVNDVTGDKVDGDLLGWPAGAVLSTVTTSYFFTEVLEYGPIHYKGTSYINAFFNMHQHPRQAANYTWALPAQEEQQQPAEEPEPAARKEGDAAAAAETATVPPAAVAVNSDGHTPDEPFKDVTMEE</sequence>
<dbReference type="VEuPathDB" id="CryptoDB:Vbra_5599"/>
<feature type="active site" description="Proton acceptor" evidence="3">
    <location>
        <position position="221"/>
    </location>
</feature>
<evidence type="ECO:0000256" key="5">
    <source>
        <dbReference type="SAM" id="MobiDB-lite"/>
    </source>
</evidence>
<gene>
    <name evidence="6" type="ORF">Vbra_5599</name>
</gene>
<feature type="compositionally biased region" description="Basic and acidic residues" evidence="5">
    <location>
        <begin position="774"/>
        <end position="787"/>
    </location>
</feature>
<evidence type="ECO:0000256" key="1">
    <source>
        <dbReference type="ARBA" id="ARBA00009283"/>
    </source>
</evidence>
<dbReference type="EMBL" id="CDMY01000366">
    <property type="protein sequence ID" value="CEM06373.1"/>
    <property type="molecule type" value="Genomic_DNA"/>
</dbReference>
<dbReference type="InterPro" id="IPR000407">
    <property type="entry name" value="GDA1_CD39_NTPase"/>
</dbReference>
<dbReference type="OrthoDB" id="6372431at2759"/>
<dbReference type="OMA" id="PEMHERA"/>
<evidence type="ECO:0000313" key="6">
    <source>
        <dbReference type="EMBL" id="CEM06373.1"/>
    </source>
</evidence>
<dbReference type="GO" id="GO:0016787">
    <property type="term" value="F:hydrolase activity"/>
    <property type="evidence" value="ECO:0007669"/>
    <property type="project" value="UniProtKB-KW"/>
</dbReference>
<feature type="region of interest" description="Disordered" evidence="5">
    <location>
        <begin position="732"/>
        <end position="787"/>
    </location>
</feature>
<proteinExistence type="inferred from homology"/>
<dbReference type="InParanoid" id="A0A0G4F3U2"/>
<dbReference type="PANTHER" id="PTHR11782">
    <property type="entry name" value="ADENOSINE/GUANOSINE DIPHOSPHATASE"/>
    <property type="match status" value="1"/>
</dbReference>
<dbReference type="Proteomes" id="UP000041254">
    <property type="component" value="Unassembled WGS sequence"/>
</dbReference>
<accession>A0A0G4F3U2</accession>
<dbReference type="Gene3D" id="3.30.420.530">
    <property type="match status" value="1"/>
</dbReference>